<dbReference type="InterPro" id="IPR003591">
    <property type="entry name" value="Leu-rich_rpt_typical-subtyp"/>
</dbReference>
<dbReference type="SUPFAM" id="SSF52058">
    <property type="entry name" value="L domain-like"/>
    <property type="match status" value="1"/>
</dbReference>
<proteinExistence type="predicted"/>
<feature type="compositionally biased region" description="Polar residues" evidence="3">
    <location>
        <begin position="95"/>
        <end position="118"/>
    </location>
</feature>
<name>A0A2G8LGE3_STIJA</name>
<dbReference type="PANTHER" id="PTHR45752">
    <property type="entry name" value="LEUCINE-RICH REPEAT-CONTAINING"/>
    <property type="match status" value="1"/>
</dbReference>
<dbReference type="PANTHER" id="PTHR45752:SF21">
    <property type="entry name" value="LEUCINE-RICH REPEAT-CONTAINING PROTEIN 63"/>
    <property type="match status" value="1"/>
</dbReference>
<evidence type="ECO:0008006" key="6">
    <source>
        <dbReference type="Google" id="ProtNLM"/>
    </source>
</evidence>
<dbReference type="Proteomes" id="UP000230750">
    <property type="component" value="Unassembled WGS sequence"/>
</dbReference>
<protein>
    <recommendedName>
        <fullName evidence="6">Leucine-rich repeat-containing protein 63</fullName>
    </recommendedName>
</protein>
<dbReference type="AlphaFoldDB" id="A0A2G8LGE3"/>
<sequence>MKPYSYTTEAQAEQNSKKKGFKPLRRPLAPPSPPQPPPQLLPKSGKRSKYISGPSLRSQSLPSLVDGNDIDEDRVSPVPSNAPSLASDIADTLHNAPQNTPWTKRGASSQGHYQETISGSIDPSDWRFILESKYKIKWDKHGSKRTNPMESKSLVKPYKPRGPDAFPPRLPLKPPEVLKEFVYADADHLRYHDFPEFALEDFLIQNPLYGYSSSKLKTVIFSKQNYKKLTTLFAKFLETPLQEKVNTVELKGEDIPEVQPRVPQHQILLEISNMIRQQMRSMVADDLLEQIPGMEGRGPSPVSGFMRPLPPVTRGTAVSGKVNLSSAPPSKFFQGSVRSQEPFEDSNSAATISPSELAVLDCLVNGGLALSLKAHFIASLPEVSPLNRTITYLNLSFNDFRHLPHEVLSFRNLEILKLRNNPLKELPQDIHKLVKLKTLVLSFCLISTLPINLFQLSLEYLDMSYNKLSFLPNEVKQLRCLRFLNLEGNQLAALPCSFLKLSNLRSLRVYNNFMHPLFWRENSQNNPQRLTDLALLICKQEDIESKVQFSSELQRDLDSYTICECCHGPLYGPGLRIIRPCSRAFGVAHLPFFFTACSPQCRDSFMQNVESVSAIIYRDDGF</sequence>
<dbReference type="InterPro" id="IPR001611">
    <property type="entry name" value="Leu-rich_rpt"/>
</dbReference>
<dbReference type="STRING" id="307972.A0A2G8LGE3"/>
<evidence type="ECO:0000256" key="1">
    <source>
        <dbReference type="ARBA" id="ARBA00022614"/>
    </source>
</evidence>
<dbReference type="SMART" id="SM00369">
    <property type="entry name" value="LRR_TYP"/>
    <property type="match status" value="4"/>
</dbReference>
<evidence type="ECO:0000256" key="3">
    <source>
        <dbReference type="SAM" id="MobiDB-lite"/>
    </source>
</evidence>
<dbReference type="InterPro" id="IPR050715">
    <property type="entry name" value="LRR-SigEffector_domain"/>
</dbReference>
<feature type="region of interest" description="Disordered" evidence="3">
    <location>
        <begin position="1"/>
        <end position="118"/>
    </location>
</feature>
<feature type="region of interest" description="Disordered" evidence="3">
    <location>
        <begin position="141"/>
        <end position="160"/>
    </location>
</feature>
<reference evidence="4 5" key="1">
    <citation type="journal article" date="2017" name="PLoS Biol.">
        <title>The sea cucumber genome provides insights into morphological evolution and visceral regeneration.</title>
        <authorList>
            <person name="Zhang X."/>
            <person name="Sun L."/>
            <person name="Yuan J."/>
            <person name="Sun Y."/>
            <person name="Gao Y."/>
            <person name="Zhang L."/>
            <person name="Li S."/>
            <person name="Dai H."/>
            <person name="Hamel J.F."/>
            <person name="Liu C."/>
            <person name="Yu Y."/>
            <person name="Liu S."/>
            <person name="Lin W."/>
            <person name="Guo K."/>
            <person name="Jin S."/>
            <person name="Xu P."/>
            <person name="Storey K.B."/>
            <person name="Huan P."/>
            <person name="Zhang T."/>
            <person name="Zhou Y."/>
            <person name="Zhang J."/>
            <person name="Lin C."/>
            <person name="Li X."/>
            <person name="Xing L."/>
            <person name="Huo D."/>
            <person name="Sun M."/>
            <person name="Wang L."/>
            <person name="Mercier A."/>
            <person name="Li F."/>
            <person name="Yang H."/>
            <person name="Xiang J."/>
        </authorList>
    </citation>
    <scope>NUCLEOTIDE SEQUENCE [LARGE SCALE GENOMIC DNA]</scope>
    <source>
        <strain evidence="4">Shaxun</strain>
        <tissue evidence="4">Muscle</tissue>
    </source>
</reference>
<evidence type="ECO:0000313" key="5">
    <source>
        <dbReference type="Proteomes" id="UP000230750"/>
    </source>
</evidence>
<organism evidence="4 5">
    <name type="scientific">Stichopus japonicus</name>
    <name type="common">Sea cucumber</name>
    <dbReference type="NCBI Taxonomy" id="307972"/>
    <lineage>
        <taxon>Eukaryota</taxon>
        <taxon>Metazoa</taxon>
        <taxon>Echinodermata</taxon>
        <taxon>Eleutherozoa</taxon>
        <taxon>Echinozoa</taxon>
        <taxon>Holothuroidea</taxon>
        <taxon>Aspidochirotacea</taxon>
        <taxon>Aspidochirotida</taxon>
        <taxon>Stichopodidae</taxon>
        <taxon>Apostichopus</taxon>
    </lineage>
</organism>
<gene>
    <name evidence="4" type="ORF">BSL78_03753</name>
</gene>
<keyword evidence="5" id="KW-1185">Reference proteome</keyword>
<feature type="compositionally biased region" description="Polar residues" evidence="3">
    <location>
        <begin position="1"/>
        <end position="14"/>
    </location>
</feature>
<accession>A0A2G8LGE3</accession>
<keyword evidence="2" id="KW-0677">Repeat</keyword>
<dbReference type="Pfam" id="PF13855">
    <property type="entry name" value="LRR_8"/>
    <property type="match status" value="1"/>
</dbReference>
<evidence type="ECO:0000256" key="2">
    <source>
        <dbReference type="ARBA" id="ARBA00022737"/>
    </source>
</evidence>
<dbReference type="InterPro" id="IPR032675">
    <property type="entry name" value="LRR_dom_sf"/>
</dbReference>
<evidence type="ECO:0000313" key="4">
    <source>
        <dbReference type="EMBL" id="PIK59324.1"/>
    </source>
</evidence>
<dbReference type="EMBL" id="MRZV01000086">
    <property type="protein sequence ID" value="PIK59324.1"/>
    <property type="molecule type" value="Genomic_DNA"/>
</dbReference>
<feature type="compositionally biased region" description="Pro residues" evidence="3">
    <location>
        <begin position="28"/>
        <end position="40"/>
    </location>
</feature>
<comment type="caution">
    <text evidence="4">The sequence shown here is derived from an EMBL/GenBank/DDBJ whole genome shotgun (WGS) entry which is preliminary data.</text>
</comment>
<dbReference type="PROSITE" id="PS51450">
    <property type="entry name" value="LRR"/>
    <property type="match status" value="2"/>
</dbReference>
<keyword evidence="1" id="KW-0433">Leucine-rich repeat</keyword>
<dbReference type="Gene3D" id="3.80.10.10">
    <property type="entry name" value="Ribonuclease Inhibitor"/>
    <property type="match status" value="1"/>
</dbReference>
<dbReference type="OrthoDB" id="660555at2759"/>